<dbReference type="NCBIfam" id="TIGR03500">
    <property type="entry name" value="FliO_TIGR"/>
    <property type="match status" value="1"/>
</dbReference>
<evidence type="ECO:0000256" key="7">
    <source>
        <dbReference type="RuleBase" id="RU362064"/>
    </source>
</evidence>
<reference evidence="8" key="1">
    <citation type="submission" date="2019-10" db="EMBL/GenBank/DDBJ databases">
        <authorList>
            <person name="Paulsen S."/>
        </authorList>
    </citation>
    <scope>NUCLEOTIDE SEQUENCE</scope>
    <source>
        <strain evidence="8">LMG 19692</strain>
    </source>
</reference>
<dbReference type="PANTHER" id="PTHR38766:SF1">
    <property type="entry name" value="FLAGELLAR PROTEIN FLIO"/>
    <property type="match status" value="1"/>
</dbReference>
<evidence type="ECO:0000256" key="6">
    <source>
        <dbReference type="ARBA" id="ARBA00037937"/>
    </source>
</evidence>
<keyword evidence="1 7" id="KW-1003">Cell membrane</keyword>
<evidence type="ECO:0000313" key="8">
    <source>
        <dbReference type="EMBL" id="NLR20594.1"/>
    </source>
</evidence>
<dbReference type="GO" id="GO:0009425">
    <property type="term" value="C:bacterial-type flagellum basal body"/>
    <property type="evidence" value="ECO:0007669"/>
    <property type="project" value="UniProtKB-SubCell"/>
</dbReference>
<keyword evidence="8" id="KW-0966">Cell projection</keyword>
<keyword evidence="3 7" id="KW-1133">Transmembrane helix</keyword>
<protein>
    <recommendedName>
        <fullName evidence="7">Flagellar protein</fullName>
    </recommendedName>
</protein>
<comment type="similarity">
    <text evidence="6 7">Belongs to the FliO/MopB family.</text>
</comment>
<evidence type="ECO:0000256" key="5">
    <source>
        <dbReference type="ARBA" id="ARBA00023143"/>
    </source>
</evidence>
<keyword evidence="2 7" id="KW-0812">Transmembrane</keyword>
<gene>
    <name evidence="8" type="primary">fliO</name>
    <name evidence="8" type="ORF">F9Y85_04530</name>
    <name evidence="9" type="ORF">R5H13_06540</name>
</gene>
<dbReference type="Pfam" id="PF04347">
    <property type="entry name" value="FliO"/>
    <property type="match status" value="1"/>
</dbReference>
<keyword evidence="5 7" id="KW-0975">Bacterial flagellum</keyword>
<reference evidence="9 11" key="2">
    <citation type="submission" date="2023-10" db="EMBL/GenBank/DDBJ databases">
        <title>To unveil natural product biosynthetic capacity in Pseudoalteromonas.</title>
        <authorList>
            <person name="Wang J."/>
        </authorList>
    </citation>
    <scope>NUCLEOTIDE SEQUENCE [LARGE SCALE GENOMIC DNA]</scope>
    <source>
        <strain evidence="9 11">DSM 15914</strain>
    </source>
</reference>
<evidence type="ECO:0000313" key="9">
    <source>
        <dbReference type="EMBL" id="WOX29919.1"/>
    </source>
</evidence>
<dbReference type="EMBL" id="WEIA01000002">
    <property type="protein sequence ID" value="NLR20594.1"/>
    <property type="molecule type" value="Genomic_DNA"/>
</dbReference>
<keyword evidence="11" id="KW-1185">Reference proteome</keyword>
<dbReference type="InterPro" id="IPR052205">
    <property type="entry name" value="FliO/MopB"/>
</dbReference>
<dbReference type="Proteomes" id="UP001304419">
    <property type="component" value="Chromosome 1"/>
</dbReference>
<dbReference type="GeneID" id="67501199"/>
<keyword evidence="8" id="KW-0969">Cilium</keyword>
<dbReference type="InterPro" id="IPR022781">
    <property type="entry name" value="Flagellar_biosynth_FliO"/>
</dbReference>
<evidence type="ECO:0000256" key="4">
    <source>
        <dbReference type="ARBA" id="ARBA00023136"/>
    </source>
</evidence>
<proteinExistence type="inferred from homology"/>
<keyword evidence="4 7" id="KW-0472">Membrane</keyword>
<dbReference type="RefSeq" id="WP_039492513.1">
    <property type="nucleotide sequence ID" value="NZ_CBCSDF010000002.1"/>
</dbReference>
<dbReference type="AlphaFoldDB" id="A0A8I2H3K6"/>
<keyword evidence="8" id="KW-0282">Flagellum</keyword>
<dbReference type="EMBL" id="CP137578">
    <property type="protein sequence ID" value="WOX29919.1"/>
    <property type="molecule type" value="Genomic_DNA"/>
</dbReference>
<dbReference type="GO" id="GO:0005886">
    <property type="term" value="C:plasma membrane"/>
    <property type="evidence" value="ECO:0007669"/>
    <property type="project" value="UniProtKB-SubCell"/>
</dbReference>
<feature type="transmembrane region" description="Helical" evidence="7">
    <location>
        <begin position="44"/>
        <end position="64"/>
    </location>
</feature>
<name>A0A8I2H3K6_9GAMM</name>
<evidence type="ECO:0000313" key="10">
    <source>
        <dbReference type="Proteomes" id="UP000646877"/>
    </source>
</evidence>
<evidence type="ECO:0000313" key="11">
    <source>
        <dbReference type="Proteomes" id="UP001304419"/>
    </source>
</evidence>
<dbReference type="Proteomes" id="UP000646877">
    <property type="component" value="Unassembled WGS sequence"/>
</dbReference>
<dbReference type="GO" id="GO:0044781">
    <property type="term" value="P:bacterial-type flagellum organization"/>
    <property type="evidence" value="ECO:0007669"/>
    <property type="project" value="UniProtKB-UniRule"/>
</dbReference>
<organism evidence="8 10">
    <name type="scientific">Pseudoalteromonas maricaloris</name>
    <dbReference type="NCBI Taxonomy" id="184924"/>
    <lineage>
        <taxon>Bacteria</taxon>
        <taxon>Pseudomonadati</taxon>
        <taxon>Pseudomonadota</taxon>
        <taxon>Gammaproteobacteria</taxon>
        <taxon>Alteromonadales</taxon>
        <taxon>Pseudoalteromonadaceae</taxon>
        <taxon>Pseudoalteromonas</taxon>
    </lineage>
</organism>
<comment type="subcellular location">
    <subcellularLocation>
        <location evidence="7">Cell membrane</location>
    </subcellularLocation>
    <subcellularLocation>
        <location evidence="7">Bacterial flagellum basal body</location>
    </subcellularLocation>
</comment>
<evidence type="ECO:0000256" key="3">
    <source>
        <dbReference type="ARBA" id="ARBA00022989"/>
    </source>
</evidence>
<dbReference type="PANTHER" id="PTHR38766">
    <property type="entry name" value="FLAGELLAR PROTEIN FLIO"/>
    <property type="match status" value="1"/>
</dbReference>
<evidence type="ECO:0000256" key="2">
    <source>
        <dbReference type="ARBA" id="ARBA00022692"/>
    </source>
</evidence>
<evidence type="ECO:0000256" key="1">
    <source>
        <dbReference type="ARBA" id="ARBA00022475"/>
    </source>
</evidence>
<sequence length="152" mass="16767">MRWGWSLAVFGIAFYTRAVTATTSETVPKSSVGAGTAGLSSELLSMGLSLMLVILLILGLAFVLKRLNPNIVNQKDFKVIRSISLGTKERLLVIELDEKQHLLGVTPNNINYLYQLETPLDDVSRTPFANELQKFLAGKGRVANNHNKKSHD</sequence>
<accession>A0A8I2H3K6</accession>